<dbReference type="Gene3D" id="3.20.20.70">
    <property type="entry name" value="Aldolase class I"/>
    <property type="match status" value="1"/>
</dbReference>
<dbReference type="GO" id="GO:0004419">
    <property type="term" value="F:hydroxymethylglutaryl-CoA lyase activity"/>
    <property type="evidence" value="ECO:0007669"/>
    <property type="project" value="UniProtKB-EC"/>
</dbReference>
<gene>
    <name evidence="8" type="ORF">ECPE_LOCUS15431</name>
</gene>
<dbReference type="UniPathway" id="UPA00896">
    <property type="reaction ID" value="UER00863"/>
</dbReference>
<dbReference type="GO" id="GO:0046872">
    <property type="term" value="F:metal ion binding"/>
    <property type="evidence" value="ECO:0007669"/>
    <property type="project" value="UniProtKB-KW"/>
</dbReference>
<evidence type="ECO:0000259" key="7">
    <source>
        <dbReference type="PROSITE" id="PS50991"/>
    </source>
</evidence>
<reference evidence="8 9" key="1">
    <citation type="submission" date="2018-11" db="EMBL/GenBank/DDBJ databases">
        <authorList>
            <consortium name="Pathogen Informatics"/>
        </authorList>
    </citation>
    <scope>NUCLEOTIDE SEQUENCE [LARGE SCALE GENOMIC DNA]</scope>
    <source>
        <strain evidence="8 9">Egypt</strain>
    </source>
</reference>
<keyword evidence="4" id="KW-0479">Metal-binding</keyword>
<accession>A0A3P8L7G5</accession>
<dbReference type="InterPro" id="IPR043594">
    <property type="entry name" value="HMGL"/>
</dbReference>
<dbReference type="GO" id="GO:0046951">
    <property type="term" value="P:ketone body biosynthetic process"/>
    <property type="evidence" value="ECO:0007669"/>
    <property type="project" value="TreeGrafter"/>
</dbReference>
<dbReference type="EMBL" id="UZAN01060517">
    <property type="protein sequence ID" value="VDP92703.1"/>
    <property type="molecule type" value="Genomic_DNA"/>
</dbReference>
<evidence type="ECO:0000313" key="9">
    <source>
        <dbReference type="Proteomes" id="UP000272942"/>
    </source>
</evidence>
<protein>
    <recommendedName>
        <fullName evidence="3">hydroxymethylglutaryl-CoA lyase</fullName>
        <ecNumber evidence="3">4.1.3.4</ecNumber>
    </recommendedName>
</protein>
<evidence type="ECO:0000313" key="8">
    <source>
        <dbReference type="EMBL" id="VDP92703.1"/>
    </source>
</evidence>
<dbReference type="AlphaFoldDB" id="A0A3P8L7G5"/>
<dbReference type="NCBIfam" id="NF004283">
    <property type="entry name" value="PRK05692.1"/>
    <property type="match status" value="1"/>
</dbReference>
<dbReference type="OrthoDB" id="1905920at2759"/>
<name>A0A3P8L7G5_9TREM</name>
<dbReference type="PANTHER" id="PTHR42738">
    <property type="entry name" value="HYDROXYMETHYLGLUTARYL-COA LYASE"/>
    <property type="match status" value="1"/>
</dbReference>
<feature type="domain" description="Pyruvate carboxyltransferase" evidence="7">
    <location>
        <begin position="1"/>
        <end position="202"/>
    </location>
</feature>
<proteinExistence type="inferred from homology"/>
<comment type="similarity">
    <text evidence="2">Belongs to the HMG-CoA lyase family.</text>
</comment>
<evidence type="ECO:0000256" key="6">
    <source>
        <dbReference type="ARBA" id="ARBA00049877"/>
    </source>
</evidence>
<keyword evidence="5" id="KW-0456">Lyase</keyword>
<sequence>MVPNTQGLMNALEVKPDEVAVFTAASEIFAQKNINCSIDESLRRFTEVLRISKAKGVPVRGYISCVLGCPYEGSVSPDAVARVAELLWNQGCYEISLGDTIGKGTPESMNRLLTVLLSRGGACPREAIAVHCHDTGGNALANIDVALDSHGVRVIDSAIGGLGGCPYAGPGAPGNVATEAVVRYVRDKGYGLPTGLNLEQLITVSFAFDRPVFLVP</sequence>
<comment type="pathway">
    <text evidence="1">Metabolic intermediate metabolism; (S)-3-hydroxy-3-methylglutaryl-CoA degradation; acetoacetate from (S)-3-hydroxy-3-methylglutaryl-CoA: step 1/1.</text>
</comment>
<organism evidence="8 9">
    <name type="scientific">Echinostoma caproni</name>
    <dbReference type="NCBI Taxonomy" id="27848"/>
    <lineage>
        <taxon>Eukaryota</taxon>
        <taxon>Metazoa</taxon>
        <taxon>Spiralia</taxon>
        <taxon>Lophotrochozoa</taxon>
        <taxon>Platyhelminthes</taxon>
        <taxon>Trematoda</taxon>
        <taxon>Digenea</taxon>
        <taxon>Plagiorchiida</taxon>
        <taxon>Echinostomata</taxon>
        <taxon>Echinostomatoidea</taxon>
        <taxon>Echinostomatidae</taxon>
        <taxon>Echinostoma</taxon>
    </lineage>
</organism>
<comment type="catalytic activity">
    <reaction evidence="6">
        <text>(3S)-3-hydroxy-3-methylglutaryl-CoA = acetoacetate + acetyl-CoA</text>
        <dbReference type="Rhea" id="RHEA:24404"/>
        <dbReference type="ChEBI" id="CHEBI:13705"/>
        <dbReference type="ChEBI" id="CHEBI:43074"/>
        <dbReference type="ChEBI" id="CHEBI:57288"/>
        <dbReference type="EC" id="4.1.3.4"/>
    </reaction>
</comment>
<dbReference type="InterPro" id="IPR013785">
    <property type="entry name" value="Aldolase_TIM"/>
</dbReference>
<evidence type="ECO:0000256" key="1">
    <source>
        <dbReference type="ARBA" id="ARBA00005143"/>
    </source>
</evidence>
<dbReference type="Pfam" id="PF00682">
    <property type="entry name" value="HMGL-like"/>
    <property type="match status" value="1"/>
</dbReference>
<evidence type="ECO:0000256" key="3">
    <source>
        <dbReference type="ARBA" id="ARBA00012910"/>
    </source>
</evidence>
<dbReference type="EC" id="4.1.3.4" evidence="3"/>
<evidence type="ECO:0000256" key="2">
    <source>
        <dbReference type="ARBA" id="ARBA00009405"/>
    </source>
</evidence>
<dbReference type="GO" id="GO:0006552">
    <property type="term" value="P:L-leucine catabolic process"/>
    <property type="evidence" value="ECO:0007669"/>
    <property type="project" value="TreeGrafter"/>
</dbReference>
<keyword evidence="9" id="KW-1185">Reference proteome</keyword>
<dbReference type="PANTHER" id="PTHR42738:SF7">
    <property type="entry name" value="HYDROXYMETHYLGLUTARYL-COA LYASE"/>
    <property type="match status" value="1"/>
</dbReference>
<dbReference type="PROSITE" id="PS50991">
    <property type="entry name" value="PYR_CT"/>
    <property type="match status" value="1"/>
</dbReference>
<dbReference type="InterPro" id="IPR000891">
    <property type="entry name" value="PYR_CT"/>
</dbReference>
<evidence type="ECO:0000256" key="4">
    <source>
        <dbReference type="ARBA" id="ARBA00022723"/>
    </source>
</evidence>
<dbReference type="SUPFAM" id="SSF51569">
    <property type="entry name" value="Aldolase"/>
    <property type="match status" value="1"/>
</dbReference>
<evidence type="ECO:0000256" key="5">
    <source>
        <dbReference type="ARBA" id="ARBA00023239"/>
    </source>
</evidence>
<dbReference type="Proteomes" id="UP000272942">
    <property type="component" value="Unassembled WGS sequence"/>
</dbReference>